<organism evidence="1 2">
    <name type="scientific">Coniochaeta hoffmannii</name>
    <dbReference type="NCBI Taxonomy" id="91930"/>
    <lineage>
        <taxon>Eukaryota</taxon>
        <taxon>Fungi</taxon>
        <taxon>Dikarya</taxon>
        <taxon>Ascomycota</taxon>
        <taxon>Pezizomycotina</taxon>
        <taxon>Sordariomycetes</taxon>
        <taxon>Sordariomycetidae</taxon>
        <taxon>Coniochaetales</taxon>
        <taxon>Coniochaetaceae</taxon>
        <taxon>Coniochaeta</taxon>
    </lineage>
</organism>
<dbReference type="EMBL" id="JANBVN010000032">
    <property type="protein sequence ID" value="KAJ9160699.1"/>
    <property type="molecule type" value="Genomic_DNA"/>
</dbReference>
<dbReference type="Proteomes" id="UP001174691">
    <property type="component" value="Unassembled WGS sequence"/>
</dbReference>
<proteinExistence type="predicted"/>
<keyword evidence="2" id="KW-1185">Reference proteome</keyword>
<sequence>MANTDNLDSEPFTLPPAAEFLASCPKFRLLVLGNIESTKVEIFSKVLGINFDKSDIAKVFSDTHSVSQELDLGNENPRLSLHTSANFGTGDKEAYKAVADFLEARQHSSNVADRIHCIWYCVSCDDDRTIHGLEAEFFRQLPTLAPATPAILVFTKYEELIANVRQEWYRDEQRRGISKVAASHILRDLTNHEFKKRIGRRWDAILGDAKIPKLCVATDDEWNPHAGMERLAVGTLSELKGKGERLSYAAAQRGSPAISTQVCADMAAEYFAVNTGHARKRSGVEVGKILHDFFDRSLQIFNFKDPEKVLLEPRLLGRILETMFDAETLGFVKASLDSDGEGHGQGQALIDGLSPHDRACMLTQALAGVVMFFHKLAESQWLHRDPVPRLTGHIVDRELSGIRSGKERKAMLEAIEDSRIFTQCHLATEVSDLILRAVGQDEKSDMSNRAFMIEDDSELAEISLSFVNDHPGPDAVVLPNGMTILALN</sequence>
<dbReference type="InterPro" id="IPR027417">
    <property type="entry name" value="P-loop_NTPase"/>
</dbReference>
<accession>A0AA38VZB7</accession>
<dbReference type="Gene3D" id="3.40.50.300">
    <property type="entry name" value="P-loop containing nucleotide triphosphate hydrolases"/>
    <property type="match status" value="1"/>
</dbReference>
<evidence type="ECO:0000313" key="2">
    <source>
        <dbReference type="Proteomes" id="UP001174691"/>
    </source>
</evidence>
<protein>
    <recommendedName>
        <fullName evidence="3">G domain-containing protein</fullName>
    </recommendedName>
</protein>
<name>A0AA38VZB7_9PEZI</name>
<evidence type="ECO:0000313" key="1">
    <source>
        <dbReference type="EMBL" id="KAJ9160699.1"/>
    </source>
</evidence>
<gene>
    <name evidence="1" type="ORF">NKR19_g2989</name>
</gene>
<comment type="caution">
    <text evidence="1">The sequence shown here is derived from an EMBL/GenBank/DDBJ whole genome shotgun (WGS) entry which is preliminary data.</text>
</comment>
<reference evidence="1" key="1">
    <citation type="submission" date="2022-07" db="EMBL/GenBank/DDBJ databases">
        <title>Fungi with potential for degradation of polypropylene.</title>
        <authorList>
            <person name="Gostincar C."/>
        </authorList>
    </citation>
    <scope>NUCLEOTIDE SEQUENCE</scope>
    <source>
        <strain evidence="1">EXF-13287</strain>
    </source>
</reference>
<evidence type="ECO:0008006" key="3">
    <source>
        <dbReference type="Google" id="ProtNLM"/>
    </source>
</evidence>
<dbReference type="AlphaFoldDB" id="A0AA38VZB7"/>